<protein>
    <submittedName>
        <fullName evidence="2">Uncharacterized protein</fullName>
    </submittedName>
</protein>
<evidence type="ECO:0000256" key="1">
    <source>
        <dbReference type="SAM" id="MobiDB-lite"/>
    </source>
</evidence>
<feature type="region of interest" description="Disordered" evidence="1">
    <location>
        <begin position="1"/>
        <end position="21"/>
    </location>
</feature>
<feature type="compositionally biased region" description="Basic and acidic residues" evidence="1">
    <location>
        <begin position="1"/>
        <end position="18"/>
    </location>
</feature>
<gene>
    <name evidence="2" type="ORF">SE15_03110</name>
</gene>
<evidence type="ECO:0000313" key="2">
    <source>
        <dbReference type="EMBL" id="KPL84168.1"/>
    </source>
</evidence>
<name>A0A0P6XL41_9CHLR</name>
<keyword evidence="3" id="KW-1185">Reference proteome</keyword>
<organism evidence="2 3">
    <name type="scientific">Thermanaerothrix daxensis</name>
    <dbReference type="NCBI Taxonomy" id="869279"/>
    <lineage>
        <taxon>Bacteria</taxon>
        <taxon>Bacillati</taxon>
        <taxon>Chloroflexota</taxon>
        <taxon>Anaerolineae</taxon>
        <taxon>Anaerolineales</taxon>
        <taxon>Anaerolineaceae</taxon>
        <taxon>Thermanaerothrix</taxon>
    </lineage>
</organism>
<dbReference type="Proteomes" id="UP000050544">
    <property type="component" value="Unassembled WGS sequence"/>
</dbReference>
<dbReference type="RefSeq" id="WP_054520630.1">
    <property type="nucleotide sequence ID" value="NZ_LGKO01000002.1"/>
</dbReference>
<sequence>MAERRTFWAGKESAHPETSDQAALEVSIPRINMVDLMRGPKKRRNRTWEKAHRAKTFRSVPEEVSVKVVAIADQLGVTADEVARAFLEYGLYCMERETLTLQPKIKGTRMTLYPLDSGWTKQHGWLEEGWNPVPKVVSSEKRKRKQKGEEPRLWDSRVAYRLPDELVKRLKEKADRHNVPVGELVGLLLKHSANRYEQGILRLIPYPKQDAQARWEERQ</sequence>
<dbReference type="STRING" id="869279.SE15_03110"/>
<accession>A0A0P6XL41</accession>
<reference evidence="2 3" key="1">
    <citation type="submission" date="2015-07" db="EMBL/GenBank/DDBJ databases">
        <title>Whole genome sequence of Thermanaerothrix daxensis DSM 23592.</title>
        <authorList>
            <person name="Hemp J."/>
            <person name="Ward L.M."/>
            <person name="Pace L.A."/>
            <person name="Fischer W.W."/>
        </authorList>
    </citation>
    <scope>NUCLEOTIDE SEQUENCE [LARGE SCALE GENOMIC DNA]</scope>
    <source>
        <strain evidence="2 3">GNS-1</strain>
    </source>
</reference>
<dbReference type="OrthoDB" id="164501at2"/>
<comment type="caution">
    <text evidence="2">The sequence shown here is derived from an EMBL/GenBank/DDBJ whole genome shotgun (WGS) entry which is preliminary data.</text>
</comment>
<proteinExistence type="predicted"/>
<evidence type="ECO:0000313" key="3">
    <source>
        <dbReference type="Proteomes" id="UP000050544"/>
    </source>
</evidence>
<dbReference type="AlphaFoldDB" id="A0A0P6XL41"/>
<dbReference type="EMBL" id="LGKO01000002">
    <property type="protein sequence ID" value="KPL84168.1"/>
    <property type="molecule type" value="Genomic_DNA"/>
</dbReference>